<evidence type="ECO:0000313" key="2">
    <source>
        <dbReference type="Proteomes" id="UP000215127"/>
    </source>
</evidence>
<gene>
    <name evidence="1" type="ORF">ZT3D7_G11705</name>
</gene>
<dbReference type="Proteomes" id="UP000215127">
    <property type="component" value="Chromosome 20"/>
</dbReference>
<reference evidence="1 2" key="1">
    <citation type="submission" date="2016-06" db="EMBL/GenBank/DDBJ databases">
        <authorList>
            <person name="Kjaerup R.B."/>
            <person name="Dalgaard T.S."/>
            <person name="Juul-Madsen H.R."/>
        </authorList>
    </citation>
    <scope>NUCLEOTIDE SEQUENCE [LARGE SCALE GENOMIC DNA]</scope>
</reference>
<accession>A0A1X7SAB5</accession>
<keyword evidence="2" id="KW-1185">Reference proteome</keyword>
<evidence type="ECO:0000313" key="1">
    <source>
        <dbReference type="EMBL" id="SMQ56550.1"/>
    </source>
</evidence>
<protein>
    <submittedName>
        <fullName evidence="1">Uncharacterized protein</fullName>
    </submittedName>
</protein>
<proteinExistence type="predicted"/>
<name>A0A1X7SAB5_ZYMT9</name>
<dbReference type="AlphaFoldDB" id="A0A1X7SAB5"/>
<organism evidence="1 2">
    <name type="scientific">Zymoseptoria tritici (strain ST99CH_3D7)</name>
    <dbReference type="NCBI Taxonomy" id="1276538"/>
    <lineage>
        <taxon>Eukaryota</taxon>
        <taxon>Fungi</taxon>
        <taxon>Dikarya</taxon>
        <taxon>Ascomycota</taxon>
        <taxon>Pezizomycotina</taxon>
        <taxon>Dothideomycetes</taxon>
        <taxon>Dothideomycetidae</taxon>
        <taxon>Mycosphaerellales</taxon>
        <taxon>Mycosphaerellaceae</taxon>
        <taxon>Zymoseptoria</taxon>
    </lineage>
</organism>
<dbReference type="EMBL" id="LT853708">
    <property type="protein sequence ID" value="SMQ56550.1"/>
    <property type="molecule type" value="Genomic_DNA"/>
</dbReference>
<sequence length="91" mass="10005">MNTLLAGTCDDLTPITILFTTRSPMNTVPDPSVCAGGQASSSQAFSFAYDQNPSLLALPNLPLTRRLKATKLLSDDIFVHYQTHRQRPCRP</sequence>